<accession>A0A0D6QXW9</accession>
<dbReference type="NCBIfam" id="TIGR00794">
    <property type="entry name" value="kup"/>
    <property type="match status" value="1"/>
</dbReference>
<feature type="transmembrane region" description="Helical" evidence="10">
    <location>
        <begin position="514"/>
        <end position="537"/>
    </location>
</feature>
<comment type="similarity">
    <text evidence="2 10">Belongs to the HAK/KUP transporter (TC 2.A.72.3) family.</text>
</comment>
<keyword evidence="4 10" id="KW-0633">Potassium transport</keyword>
<dbReference type="Pfam" id="PF22776">
    <property type="entry name" value="K_trans_C"/>
    <property type="match status" value="1"/>
</dbReference>
<comment type="function">
    <text evidence="10">Potassium transporter.</text>
</comment>
<feature type="transmembrane region" description="Helical" evidence="10">
    <location>
        <begin position="365"/>
        <end position="385"/>
    </location>
</feature>
<keyword evidence="7 10" id="KW-1133">Transmembrane helix</keyword>
<evidence type="ECO:0000313" key="13">
    <source>
        <dbReference type="EMBL" id="JAG95306.1"/>
    </source>
</evidence>
<dbReference type="GO" id="GO:0015079">
    <property type="term" value="F:potassium ion transmembrane transporter activity"/>
    <property type="evidence" value="ECO:0007669"/>
    <property type="project" value="UniProtKB-UniRule"/>
</dbReference>
<evidence type="ECO:0000256" key="5">
    <source>
        <dbReference type="ARBA" id="ARBA00022692"/>
    </source>
</evidence>
<keyword evidence="9 10" id="KW-0472">Membrane</keyword>
<feature type="transmembrane region" description="Helical" evidence="10">
    <location>
        <begin position="543"/>
        <end position="560"/>
    </location>
</feature>
<sequence length="833" mass="92758">MMEGRERDGGSEATALMVQSESRWVDGSEVQAESPRWYVQDDFSGEENGDGMRRRKLEKTLHRVDSFDVEAMDIAGAHAGHGKDMSIGSTLALAFQTLGVVYGDMGTSPLYVFSSVFSEAHIKGPDDILGALSLIMYTIALIPLTKYVFIVLKANNNGEGGTFSLYSLISRYANVSLLPNRQPSDEKISSFRLKLPSQELERALRIKDRLERSSTLKTLLLLLVLMGTSMVIGDGILTPAISVMSAVSGLQDQISSFDEDAVVIVSIIFLVILFSIQQFGTSKIGLTFAPALSIWFFSLASIGLYNIIAHDVTVLRAFNPIYIYYFFKRNTIKAWRSLGGCVLCITGAEAMFADLGHFSVRSIQIAFTFVVFPCLLLAYMGQAAYLMKNPTMVDTAFYASIPGSLFWPVFVIATLAAMIASQAMISATFSCIKQSMALSCFPRLKIIHTSRRFMGQIYIPVINWFLMIMCVLVCATFRSTTEISNAYGIAEVGVMMVTTTLVTLVMVLIWQTNIFLAIGFPVLFGSIELTYFSAVLMKVGQGGWLPLVFASIFLLVMYTWNYGSVLKYQSEVRQKISMDLMLELGSNLGTVRVPGIGLVYSELVRGVPAVFGQFLTSLPAIHSTIVFVCIKYVPVPVVPQNERFLFRRLCPKDYHMFRCVARYGYKDIRKEQYQNFEQLLIESLENFLRKEALELALENEACNMDSEDESVHSHESNGFTDSLRMPLMADQSLRQESVQLGPSSSSVLPTSMMSMSDDPALEYDLSSLREAKESGVVYLVGHGDVKARKNSWFIKKLAINYFYTFMRANCRAGPANLNVPHTNLLQVGMTYMV</sequence>
<evidence type="ECO:0000256" key="3">
    <source>
        <dbReference type="ARBA" id="ARBA00022448"/>
    </source>
</evidence>
<feature type="transmembrane region" description="Helical" evidence="10">
    <location>
        <begin position="286"/>
        <end position="308"/>
    </location>
</feature>
<protein>
    <recommendedName>
        <fullName evidence="10">Potassium transporter</fullName>
    </recommendedName>
</protein>
<dbReference type="EMBL" id="GCKF01040938">
    <property type="protein sequence ID" value="JAG95306.1"/>
    <property type="molecule type" value="Transcribed_RNA"/>
</dbReference>
<dbReference type="InterPro" id="IPR003855">
    <property type="entry name" value="K+_transporter"/>
</dbReference>
<keyword evidence="6 10" id="KW-0630">Potassium</keyword>
<feature type="transmembrane region" description="Helical" evidence="10">
    <location>
        <begin position="128"/>
        <end position="149"/>
    </location>
</feature>
<feature type="transmembrane region" description="Helical" evidence="10">
    <location>
        <begin position="91"/>
        <end position="113"/>
    </location>
</feature>
<evidence type="ECO:0000259" key="11">
    <source>
        <dbReference type="Pfam" id="PF02705"/>
    </source>
</evidence>
<evidence type="ECO:0000256" key="7">
    <source>
        <dbReference type="ARBA" id="ARBA00022989"/>
    </source>
</evidence>
<evidence type="ECO:0000256" key="10">
    <source>
        <dbReference type="RuleBase" id="RU321113"/>
    </source>
</evidence>
<dbReference type="InterPro" id="IPR053952">
    <property type="entry name" value="K_trans_C"/>
</dbReference>
<evidence type="ECO:0000256" key="8">
    <source>
        <dbReference type="ARBA" id="ARBA00023065"/>
    </source>
</evidence>
<reference evidence="13" key="1">
    <citation type="submission" date="2015-03" db="EMBL/GenBank/DDBJ databases">
        <title>A transcriptome of Araucaria cunninghamii, an australian fine timber species.</title>
        <authorList>
            <person name="Jing Yi C.J.Y."/>
            <person name="Yin San L.Y.S."/>
            <person name="Abdul Karim S.S."/>
            <person name="Wan Azmi N.N."/>
            <person name="Hercus R.R."/>
            <person name="Croft L.L."/>
        </authorList>
    </citation>
    <scope>NUCLEOTIDE SEQUENCE</scope>
    <source>
        <strain evidence="13">MI0301</strain>
        <tissue evidence="13">Leaf</tissue>
    </source>
</reference>
<evidence type="ECO:0000259" key="12">
    <source>
        <dbReference type="Pfam" id="PF22776"/>
    </source>
</evidence>
<dbReference type="PANTHER" id="PTHR30540">
    <property type="entry name" value="OSMOTIC STRESS POTASSIUM TRANSPORTER"/>
    <property type="match status" value="1"/>
</dbReference>
<feature type="transmembrane region" description="Helical" evidence="10">
    <location>
        <begin position="261"/>
        <end position="279"/>
    </location>
</feature>
<proteinExistence type="inferred from homology"/>
<name>A0A0D6QXW9_ARACU</name>
<feature type="transmembrane region" description="Helical" evidence="10">
    <location>
        <begin position="486"/>
        <end position="507"/>
    </location>
</feature>
<evidence type="ECO:0000256" key="6">
    <source>
        <dbReference type="ARBA" id="ARBA00022958"/>
    </source>
</evidence>
<dbReference type="Pfam" id="PF02705">
    <property type="entry name" value="K_trans"/>
    <property type="match status" value="1"/>
</dbReference>
<dbReference type="EMBL" id="GCKF01040937">
    <property type="protein sequence ID" value="JAG95307.1"/>
    <property type="molecule type" value="Transcribed_RNA"/>
</dbReference>
<evidence type="ECO:0000256" key="9">
    <source>
        <dbReference type="ARBA" id="ARBA00023136"/>
    </source>
</evidence>
<feature type="transmembrane region" description="Helical" evidence="10">
    <location>
        <begin position="453"/>
        <end position="480"/>
    </location>
</feature>
<feature type="transmembrane region" description="Helical" evidence="10">
    <location>
        <begin position="219"/>
        <end position="241"/>
    </location>
</feature>
<feature type="transmembrane region" description="Helical" evidence="10">
    <location>
        <begin position="405"/>
        <end position="432"/>
    </location>
</feature>
<keyword evidence="8 10" id="KW-0406">Ion transport</keyword>
<feature type="domain" description="K+ potassium transporter C-terminal" evidence="12">
    <location>
        <begin position="594"/>
        <end position="831"/>
    </location>
</feature>
<keyword evidence="3" id="KW-0813">Transport</keyword>
<evidence type="ECO:0000256" key="2">
    <source>
        <dbReference type="ARBA" id="ARBA00008440"/>
    </source>
</evidence>
<dbReference type="InterPro" id="IPR053951">
    <property type="entry name" value="K_trans_N"/>
</dbReference>
<evidence type="ECO:0000256" key="4">
    <source>
        <dbReference type="ARBA" id="ARBA00022538"/>
    </source>
</evidence>
<organism evidence="13">
    <name type="scientific">Araucaria cunninghamii</name>
    <name type="common">Hoop pine</name>
    <name type="synonym">Moreton Bay pine</name>
    <dbReference type="NCBI Taxonomy" id="56994"/>
    <lineage>
        <taxon>Eukaryota</taxon>
        <taxon>Viridiplantae</taxon>
        <taxon>Streptophyta</taxon>
        <taxon>Embryophyta</taxon>
        <taxon>Tracheophyta</taxon>
        <taxon>Spermatophyta</taxon>
        <taxon>Pinopsida</taxon>
        <taxon>Pinidae</taxon>
        <taxon>Conifers II</taxon>
        <taxon>Araucariales</taxon>
        <taxon>Araucariaceae</taxon>
        <taxon>Araucaria</taxon>
    </lineage>
</organism>
<dbReference type="PANTHER" id="PTHR30540:SF4">
    <property type="entry name" value="POTASSIUM TRANSPORTER 12-RELATED"/>
    <property type="match status" value="1"/>
</dbReference>
<comment type="subcellular location">
    <subcellularLocation>
        <location evidence="1 10">Membrane</location>
        <topology evidence="1 10">Multi-pass membrane protein</topology>
    </subcellularLocation>
</comment>
<evidence type="ECO:0000256" key="1">
    <source>
        <dbReference type="ARBA" id="ARBA00004141"/>
    </source>
</evidence>
<dbReference type="GO" id="GO:0016020">
    <property type="term" value="C:membrane"/>
    <property type="evidence" value="ECO:0007669"/>
    <property type="project" value="UniProtKB-SubCell"/>
</dbReference>
<feature type="transmembrane region" description="Helical" evidence="10">
    <location>
        <begin position="334"/>
        <end position="353"/>
    </location>
</feature>
<keyword evidence="5 10" id="KW-0812">Transmembrane</keyword>
<feature type="domain" description="K+ potassium transporter integral membrane" evidence="11">
    <location>
        <begin position="93"/>
        <end position="582"/>
    </location>
</feature>
<dbReference type="AlphaFoldDB" id="A0A0D6QXW9"/>